<proteinExistence type="predicted"/>
<evidence type="ECO:0000313" key="4">
    <source>
        <dbReference type="Proteomes" id="UP000245119"/>
    </source>
</evidence>
<name>A0A2T7PJ75_POMCA</name>
<feature type="chain" id="PRO_5015723395" description="GDNF/GAS1 domain-containing protein" evidence="2">
    <location>
        <begin position="29"/>
        <end position="196"/>
    </location>
</feature>
<keyword evidence="1" id="KW-1133">Transmembrane helix</keyword>
<keyword evidence="1" id="KW-0812">Transmembrane</keyword>
<keyword evidence="1" id="KW-0472">Membrane</keyword>
<feature type="signal peptide" evidence="2">
    <location>
        <begin position="1"/>
        <end position="28"/>
    </location>
</feature>
<sequence>MFAAESRITMTMLTAIVVFTCTWLFANADPKPCPQAFDCIKVHDECISEATFTCLRNLRGTCDVDESKVSFSELLPYFEKICNDSFSDFHTCDAVGGCLENITISQIMEAPPDQRNATSGLLVLSDTYCSDLQDFATCVINEKEAGRCTISTEFLNYIMDIKQNLAKLCGSTGSVGGLVVNTVLILIVSAIASFAK</sequence>
<evidence type="ECO:0000313" key="3">
    <source>
        <dbReference type="EMBL" id="PVD33483.1"/>
    </source>
</evidence>
<comment type="caution">
    <text evidence="3">The sequence shown here is derived from an EMBL/GenBank/DDBJ whole genome shotgun (WGS) entry which is preliminary data.</text>
</comment>
<dbReference type="AlphaFoldDB" id="A0A2T7PJ75"/>
<dbReference type="Proteomes" id="UP000245119">
    <property type="component" value="Linkage Group LG3"/>
</dbReference>
<dbReference type="EMBL" id="PZQS01000003">
    <property type="protein sequence ID" value="PVD33483.1"/>
    <property type="molecule type" value="Genomic_DNA"/>
</dbReference>
<evidence type="ECO:0000256" key="2">
    <source>
        <dbReference type="SAM" id="SignalP"/>
    </source>
</evidence>
<keyword evidence="2" id="KW-0732">Signal</keyword>
<reference evidence="3 4" key="1">
    <citation type="submission" date="2018-04" db="EMBL/GenBank/DDBJ databases">
        <title>The genome of golden apple snail Pomacea canaliculata provides insight into stress tolerance and invasive adaptation.</title>
        <authorList>
            <person name="Liu C."/>
            <person name="Liu B."/>
            <person name="Ren Y."/>
            <person name="Zhang Y."/>
            <person name="Wang H."/>
            <person name="Li S."/>
            <person name="Jiang F."/>
            <person name="Yin L."/>
            <person name="Zhang G."/>
            <person name="Qian W."/>
            <person name="Fan W."/>
        </authorList>
    </citation>
    <scope>NUCLEOTIDE SEQUENCE [LARGE SCALE GENOMIC DNA]</scope>
    <source>
        <strain evidence="3">SZHN2017</strain>
        <tissue evidence="3">Muscle</tissue>
    </source>
</reference>
<feature type="transmembrane region" description="Helical" evidence="1">
    <location>
        <begin position="175"/>
        <end position="195"/>
    </location>
</feature>
<keyword evidence="4" id="KW-1185">Reference proteome</keyword>
<protein>
    <recommendedName>
        <fullName evidence="5">GDNF/GAS1 domain-containing protein</fullName>
    </recommendedName>
</protein>
<accession>A0A2T7PJ75</accession>
<evidence type="ECO:0000256" key="1">
    <source>
        <dbReference type="SAM" id="Phobius"/>
    </source>
</evidence>
<gene>
    <name evidence="3" type="ORF">C0Q70_04739</name>
</gene>
<evidence type="ECO:0008006" key="5">
    <source>
        <dbReference type="Google" id="ProtNLM"/>
    </source>
</evidence>
<organism evidence="3 4">
    <name type="scientific">Pomacea canaliculata</name>
    <name type="common">Golden apple snail</name>
    <dbReference type="NCBI Taxonomy" id="400727"/>
    <lineage>
        <taxon>Eukaryota</taxon>
        <taxon>Metazoa</taxon>
        <taxon>Spiralia</taxon>
        <taxon>Lophotrochozoa</taxon>
        <taxon>Mollusca</taxon>
        <taxon>Gastropoda</taxon>
        <taxon>Caenogastropoda</taxon>
        <taxon>Architaenioglossa</taxon>
        <taxon>Ampullarioidea</taxon>
        <taxon>Ampullariidae</taxon>
        <taxon>Pomacea</taxon>
    </lineage>
</organism>